<keyword evidence="3" id="KW-0472">Membrane</keyword>
<keyword evidence="5" id="KW-1185">Reference proteome</keyword>
<evidence type="ECO:0000256" key="3">
    <source>
        <dbReference type="SAM" id="Phobius"/>
    </source>
</evidence>
<feature type="compositionally biased region" description="Polar residues" evidence="2">
    <location>
        <begin position="230"/>
        <end position="243"/>
    </location>
</feature>
<feature type="compositionally biased region" description="Basic and acidic residues" evidence="2">
    <location>
        <begin position="197"/>
        <end position="213"/>
    </location>
</feature>
<feature type="compositionally biased region" description="Low complexity" evidence="2">
    <location>
        <begin position="185"/>
        <end position="196"/>
    </location>
</feature>
<name>A0A9N8WP90_9GLOM</name>
<feature type="compositionally biased region" description="Acidic residues" evidence="2">
    <location>
        <begin position="47"/>
        <end position="62"/>
    </location>
</feature>
<feature type="region of interest" description="Disordered" evidence="2">
    <location>
        <begin position="304"/>
        <end position="344"/>
    </location>
</feature>
<evidence type="ECO:0000256" key="1">
    <source>
        <dbReference type="SAM" id="Coils"/>
    </source>
</evidence>
<feature type="region of interest" description="Disordered" evidence="2">
    <location>
        <begin position="36"/>
        <end position="100"/>
    </location>
</feature>
<feature type="region of interest" description="Disordered" evidence="2">
    <location>
        <begin position="135"/>
        <end position="273"/>
    </location>
</feature>
<proteinExistence type="predicted"/>
<protein>
    <submittedName>
        <fullName evidence="4">3816_t:CDS:1</fullName>
    </submittedName>
</protein>
<evidence type="ECO:0000256" key="2">
    <source>
        <dbReference type="SAM" id="MobiDB-lite"/>
    </source>
</evidence>
<organism evidence="4 5">
    <name type="scientific">Paraglomus brasilianum</name>
    <dbReference type="NCBI Taxonomy" id="144538"/>
    <lineage>
        <taxon>Eukaryota</taxon>
        <taxon>Fungi</taxon>
        <taxon>Fungi incertae sedis</taxon>
        <taxon>Mucoromycota</taxon>
        <taxon>Glomeromycotina</taxon>
        <taxon>Glomeromycetes</taxon>
        <taxon>Paraglomerales</taxon>
        <taxon>Paraglomeraceae</taxon>
        <taxon>Paraglomus</taxon>
    </lineage>
</organism>
<accession>A0A9N8WP90</accession>
<dbReference type="Proteomes" id="UP000789739">
    <property type="component" value="Unassembled WGS sequence"/>
</dbReference>
<evidence type="ECO:0000313" key="5">
    <source>
        <dbReference type="Proteomes" id="UP000789739"/>
    </source>
</evidence>
<keyword evidence="3" id="KW-0812">Transmembrane</keyword>
<comment type="caution">
    <text evidence="4">The sequence shown here is derived from an EMBL/GenBank/DDBJ whole genome shotgun (WGS) entry which is preliminary data.</text>
</comment>
<gene>
    <name evidence="4" type="ORF">PBRASI_LOCUS2147</name>
</gene>
<feature type="coiled-coil region" evidence="1">
    <location>
        <begin position="361"/>
        <end position="443"/>
    </location>
</feature>
<dbReference type="OrthoDB" id="2555519at2759"/>
<sequence>MSSNQGILKDRASLIGAFSPGKASLPTGFGDIKKFIPEVTQQNLETTESEESDSDSSADSSEESVSTDSSITRVAHYDSTRPKVVDNMSQEPEEVVKRPRAKVNMDNIIGYTRPQPLTQSGLQMLGGVSNNRFKAQSELVRRSDSVGHTKGRPLGDSQTMLDDGLSSYKPQALVRDVNPPRYHSSSRSDTSWNSDSGKNDKWSNNRQIDDQPSRRPFVRTPSIINDPLPNYSSIGRNRQSQSEVVYRRPTEAPTEVSRVSDPGQGQPVRRPTVKVSARLNEDSDNLDNNQYGKMRPRVSVSAMVELNSNKTKRKVVQDIGSASDEESGSTEESGSSEDESGANNEEDNFESLINIKIQQEVQELKVSNESLLASNAELEAKFKEQADKIAELSSLSSVVAEQQEKLETIKEVEEIVKSLKMKITAAEEEIVNLKKQAAEKTDDKQKTRMAFFVNPRSLPLNRLPPIIFDRGIQVFLLYSFSLSIILCLAGTPFSISCIIHTAIDLTSNLSFRSPRILNSFYRQLQSTTIA</sequence>
<dbReference type="AlphaFoldDB" id="A0A9N8WP90"/>
<reference evidence="4" key="1">
    <citation type="submission" date="2021-06" db="EMBL/GenBank/DDBJ databases">
        <authorList>
            <person name="Kallberg Y."/>
            <person name="Tangrot J."/>
            <person name="Rosling A."/>
        </authorList>
    </citation>
    <scope>NUCLEOTIDE SEQUENCE</scope>
    <source>
        <strain evidence="4">BR232B</strain>
    </source>
</reference>
<keyword evidence="3" id="KW-1133">Transmembrane helix</keyword>
<evidence type="ECO:0000313" key="4">
    <source>
        <dbReference type="EMBL" id="CAG8491804.1"/>
    </source>
</evidence>
<feature type="compositionally biased region" description="Acidic residues" evidence="2">
    <location>
        <begin position="323"/>
        <end position="344"/>
    </location>
</feature>
<dbReference type="EMBL" id="CAJVPI010000160">
    <property type="protein sequence ID" value="CAG8491804.1"/>
    <property type="molecule type" value="Genomic_DNA"/>
</dbReference>
<keyword evidence="1" id="KW-0175">Coiled coil</keyword>
<feature type="compositionally biased region" description="Basic and acidic residues" evidence="2">
    <location>
        <begin position="75"/>
        <end position="84"/>
    </location>
</feature>
<feature type="transmembrane region" description="Helical" evidence="3">
    <location>
        <begin position="475"/>
        <end position="503"/>
    </location>
</feature>